<protein>
    <submittedName>
        <fullName evidence="1">Uncharacterized protein</fullName>
    </submittedName>
</protein>
<gene>
    <name evidence="1" type="ORF">Pc16g08680</name>
    <name evidence="1" type="ORF">PCH_Pc16g08680</name>
</gene>
<reference evidence="1 2" key="1">
    <citation type="journal article" date="2008" name="Nat. Biotechnol.">
        <title>Genome sequencing and analysis of the filamentous fungus Penicillium chrysogenum.</title>
        <authorList>
            <person name="van den Berg M.A."/>
            <person name="Albang R."/>
            <person name="Albermann K."/>
            <person name="Badger J.H."/>
            <person name="Daran J.-M."/>
            <person name="Driessen A.J.M."/>
            <person name="Garcia-Estrada C."/>
            <person name="Fedorova N.D."/>
            <person name="Harris D.M."/>
            <person name="Heijne W.H.M."/>
            <person name="Joardar V.S."/>
            <person name="Kiel J.A.K.W."/>
            <person name="Kovalchuk A."/>
            <person name="Martin J.F."/>
            <person name="Nierman W.C."/>
            <person name="Nijland J.G."/>
            <person name="Pronk J.T."/>
            <person name="Roubos J.A."/>
            <person name="van der Klei I.J."/>
            <person name="van Peij N.N.M.E."/>
            <person name="Veenhuis M."/>
            <person name="von Doehren H."/>
            <person name="Wagner C."/>
            <person name="Wortman J.R."/>
            <person name="Bovenberg R.A.L."/>
        </authorList>
    </citation>
    <scope>NUCLEOTIDE SEQUENCE [LARGE SCALE GENOMIC DNA]</scope>
    <source>
        <strain evidence="2">ATCC 28089 / DSM 1075 / NRRL 1951 / Wisconsin 54-1255</strain>
    </source>
</reference>
<name>B6H7Y4_PENRW</name>
<evidence type="ECO:0000313" key="2">
    <source>
        <dbReference type="Proteomes" id="UP000000724"/>
    </source>
</evidence>
<dbReference type="VEuPathDB" id="FungiDB:PCH_Pc16g08680"/>
<keyword evidence="2" id="KW-1185">Reference proteome</keyword>
<proteinExistence type="predicted"/>
<sequence length="345" mass="38062">MPDAGNPNCRLFYWPTLDISFNDVAYSLLGDSFAEPSQGMSNFIYLCDDIDQAAVVEILVVSSVCTEQDVIPGANYLGRTKVHMSSAVHVYIHGYIGIQTAWLVVYICIISDKVHGAFHKSMYRVMRAFHFGISAAVQVSLKQIRTPRSGLMARSMSRPGPHSSLGLCGYRLACLVDPCLVHTCLLSVMKPFPHCLDACSFALVLQRQFSGALDMPTGRTLASYAALSSTASTVPSSIYVKDLKPAGMTRTLGPELCWHVNLEPRYQRPGPFCGGGLHFHWIAGDVHMHEEPAEVTTWLIHNYHATTLDSSMSLMDFDVAKMHTEYNGLTENPASLRRNLANTEV</sequence>
<dbReference type="AlphaFoldDB" id="B6H7Y4"/>
<dbReference type="EMBL" id="AM920431">
    <property type="protein sequence ID" value="CAP93538.1"/>
    <property type="molecule type" value="Genomic_DNA"/>
</dbReference>
<evidence type="ECO:0000313" key="1">
    <source>
        <dbReference type="EMBL" id="CAP93538.1"/>
    </source>
</evidence>
<dbReference type="Proteomes" id="UP000000724">
    <property type="component" value="Contig Pc00c16"/>
</dbReference>
<organism evidence="1 2">
    <name type="scientific">Penicillium rubens (strain ATCC 28089 / DSM 1075 / NRRL 1951 / Wisconsin 54-1255)</name>
    <name type="common">Penicillium chrysogenum</name>
    <dbReference type="NCBI Taxonomy" id="500485"/>
    <lineage>
        <taxon>Eukaryota</taxon>
        <taxon>Fungi</taxon>
        <taxon>Dikarya</taxon>
        <taxon>Ascomycota</taxon>
        <taxon>Pezizomycotina</taxon>
        <taxon>Eurotiomycetes</taxon>
        <taxon>Eurotiomycetidae</taxon>
        <taxon>Eurotiales</taxon>
        <taxon>Aspergillaceae</taxon>
        <taxon>Penicillium</taxon>
        <taxon>Penicillium chrysogenum species complex</taxon>
    </lineage>
</organism>
<accession>B6H7Y4</accession>
<dbReference type="HOGENOM" id="CLU_804360_0_0_1"/>